<proteinExistence type="predicted"/>
<dbReference type="EMBL" id="KQ418881">
    <property type="protein sequence ID" value="KOF85473.1"/>
    <property type="molecule type" value="Genomic_DNA"/>
</dbReference>
<protein>
    <submittedName>
        <fullName evidence="1">Uncharacterized protein</fullName>
    </submittedName>
</protein>
<accession>A0A0L8H858</accession>
<organism evidence="1">
    <name type="scientific">Octopus bimaculoides</name>
    <name type="common">California two-spotted octopus</name>
    <dbReference type="NCBI Taxonomy" id="37653"/>
    <lineage>
        <taxon>Eukaryota</taxon>
        <taxon>Metazoa</taxon>
        <taxon>Spiralia</taxon>
        <taxon>Lophotrochozoa</taxon>
        <taxon>Mollusca</taxon>
        <taxon>Cephalopoda</taxon>
        <taxon>Coleoidea</taxon>
        <taxon>Octopodiformes</taxon>
        <taxon>Octopoda</taxon>
        <taxon>Incirrata</taxon>
        <taxon>Octopodidae</taxon>
        <taxon>Octopus</taxon>
    </lineage>
</organism>
<gene>
    <name evidence="1" type="ORF">OCBIM_22020268mg</name>
</gene>
<evidence type="ECO:0000313" key="1">
    <source>
        <dbReference type="EMBL" id="KOF85473.1"/>
    </source>
</evidence>
<dbReference type="AlphaFoldDB" id="A0A0L8H858"/>
<name>A0A0L8H858_OCTBM</name>
<reference evidence="1" key="1">
    <citation type="submission" date="2015-07" db="EMBL/GenBank/DDBJ databases">
        <title>MeaNS - Measles Nucleotide Surveillance Program.</title>
        <authorList>
            <person name="Tran T."/>
            <person name="Druce J."/>
        </authorList>
    </citation>
    <scope>NUCLEOTIDE SEQUENCE</scope>
    <source>
        <strain evidence="1">UCB-OBI-ISO-001</strain>
        <tissue evidence="1">Gonad</tissue>
    </source>
</reference>
<sequence length="108" mass="13369">MLLTHYFQFRKVFKKENVFHLKTRNYIRYFYTLKLISRNYYLLQTGEQGKQFLIAHFNVDTRNSFHHRRQNLLSFILLLNTRIVHFVEEIIPHFIFKNNTTEMVTFHV</sequence>